<dbReference type="PANTHER" id="PTHR45664">
    <property type="entry name" value="PROTEIN ZERKNUELLT 1-RELATED"/>
    <property type="match status" value="1"/>
</dbReference>
<dbReference type="SMART" id="SM00389">
    <property type="entry name" value="HOX"/>
    <property type="match status" value="1"/>
</dbReference>
<dbReference type="InterPro" id="IPR017970">
    <property type="entry name" value="Homeobox_CS"/>
</dbReference>
<keyword evidence="9" id="KW-1185">Reference proteome</keyword>
<dbReference type="PROSITE" id="PS00027">
    <property type="entry name" value="HOMEOBOX_1"/>
    <property type="match status" value="1"/>
</dbReference>
<proteinExistence type="predicted"/>
<dbReference type="OrthoDB" id="6159439at2759"/>
<dbReference type="InterPro" id="IPR001356">
    <property type="entry name" value="HD"/>
</dbReference>
<dbReference type="InterPro" id="IPR000047">
    <property type="entry name" value="HTH_motif"/>
</dbReference>
<dbReference type="Proteomes" id="UP000887567">
    <property type="component" value="Unplaced"/>
</dbReference>
<evidence type="ECO:0000256" key="4">
    <source>
        <dbReference type="PROSITE-ProRule" id="PRU00108"/>
    </source>
</evidence>
<dbReference type="PRINTS" id="PR00031">
    <property type="entry name" value="HTHREPRESSR"/>
</dbReference>
<evidence type="ECO:0000256" key="1">
    <source>
        <dbReference type="ARBA" id="ARBA00023125"/>
    </source>
</evidence>
<evidence type="ECO:0000256" key="6">
    <source>
        <dbReference type="SAM" id="MobiDB-lite"/>
    </source>
</evidence>
<comment type="subcellular location">
    <subcellularLocation>
        <location evidence="4 5">Nucleus</location>
    </subcellularLocation>
</comment>
<dbReference type="InterPro" id="IPR009057">
    <property type="entry name" value="Homeodomain-like_sf"/>
</dbReference>
<dbReference type="GO" id="GO:0045944">
    <property type="term" value="P:positive regulation of transcription by RNA polymerase II"/>
    <property type="evidence" value="ECO:0007669"/>
    <property type="project" value="UniProtKB-ARBA"/>
</dbReference>
<keyword evidence="2 4" id="KW-0371">Homeobox</keyword>
<sequence>MSTLAMQSPQFPAYYGTGLQTKEPPQNHTNQLDFSYSQCRMQSPNYYGQNAMPNFMSMSQTSQVNGYNADPVPPFQHSQIGTNQNTAASPVDHHQPYFPSQEPSQNCSFHQYAWLKSTAPENWWHNTSSNNAWSSRTEGKRKRTAYTRKQLLELEKEFHFNHFLTKERRSEMATQLNLTERQVKIWFQNRRMKWKKCNAQALTKTKSPSNAPSSGLPSSTHQHINTTSAQQLNADSLGTGTNSQLNCMGFRGT</sequence>
<dbReference type="Pfam" id="PF00046">
    <property type="entry name" value="Homeodomain"/>
    <property type="match status" value="1"/>
</dbReference>
<dbReference type="RefSeq" id="XP_020895546.1">
    <property type="nucleotide sequence ID" value="XM_021039887.2"/>
</dbReference>
<dbReference type="PANTHER" id="PTHR45664:SF12">
    <property type="entry name" value="PANCREAS_DUODENUM HOMEOBOX PROTEIN 1"/>
    <property type="match status" value="1"/>
</dbReference>
<evidence type="ECO:0000256" key="3">
    <source>
        <dbReference type="ARBA" id="ARBA00023242"/>
    </source>
</evidence>
<evidence type="ECO:0000256" key="5">
    <source>
        <dbReference type="RuleBase" id="RU000682"/>
    </source>
</evidence>
<protein>
    <recommendedName>
        <fullName evidence="7">Homeobox domain-containing protein</fullName>
    </recommendedName>
</protein>
<evidence type="ECO:0000256" key="2">
    <source>
        <dbReference type="ARBA" id="ARBA00023155"/>
    </source>
</evidence>
<dbReference type="PROSITE" id="PS50071">
    <property type="entry name" value="HOMEOBOX_2"/>
    <property type="match status" value="1"/>
</dbReference>
<feature type="region of interest" description="Disordered" evidence="6">
    <location>
        <begin position="203"/>
        <end position="222"/>
    </location>
</feature>
<dbReference type="GO" id="GO:0000981">
    <property type="term" value="F:DNA-binding transcription factor activity, RNA polymerase II-specific"/>
    <property type="evidence" value="ECO:0007669"/>
    <property type="project" value="InterPro"/>
</dbReference>
<dbReference type="GeneID" id="110234512"/>
<feature type="DNA-binding region" description="Homeobox" evidence="4">
    <location>
        <begin position="139"/>
        <end position="198"/>
    </location>
</feature>
<evidence type="ECO:0000313" key="9">
    <source>
        <dbReference type="Proteomes" id="UP000887567"/>
    </source>
</evidence>
<evidence type="ECO:0000313" key="8">
    <source>
        <dbReference type="EnsemblMetazoa" id="XP_020895546.1"/>
    </source>
</evidence>
<dbReference type="KEGG" id="epa:110234512"/>
<dbReference type="GO" id="GO:0000978">
    <property type="term" value="F:RNA polymerase II cis-regulatory region sequence-specific DNA binding"/>
    <property type="evidence" value="ECO:0007669"/>
    <property type="project" value="TreeGrafter"/>
</dbReference>
<reference evidence="8" key="1">
    <citation type="submission" date="2022-11" db="UniProtKB">
        <authorList>
            <consortium name="EnsemblMetazoa"/>
        </authorList>
    </citation>
    <scope>IDENTIFICATION</scope>
</reference>
<dbReference type="EnsemblMetazoa" id="XM_021039887.2">
    <property type="protein sequence ID" value="XP_020895546.1"/>
    <property type="gene ID" value="LOC110234512"/>
</dbReference>
<dbReference type="PRINTS" id="PR00024">
    <property type="entry name" value="HOMEOBOX"/>
</dbReference>
<accession>A0A913WXA3</accession>
<dbReference type="SUPFAM" id="SSF46689">
    <property type="entry name" value="Homeodomain-like"/>
    <property type="match status" value="1"/>
</dbReference>
<dbReference type="CDD" id="cd00086">
    <property type="entry name" value="homeodomain"/>
    <property type="match status" value="1"/>
</dbReference>
<evidence type="ECO:0000259" key="7">
    <source>
        <dbReference type="PROSITE" id="PS50071"/>
    </source>
</evidence>
<dbReference type="GO" id="GO:0005634">
    <property type="term" value="C:nucleus"/>
    <property type="evidence" value="ECO:0007669"/>
    <property type="project" value="UniProtKB-SubCell"/>
</dbReference>
<dbReference type="Gene3D" id="1.10.10.60">
    <property type="entry name" value="Homeodomain-like"/>
    <property type="match status" value="1"/>
</dbReference>
<keyword evidence="3 4" id="KW-0539">Nucleus</keyword>
<dbReference type="InterPro" id="IPR020479">
    <property type="entry name" value="HD_metazoa"/>
</dbReference>
<dbReference type="AlphaFoldDB" id="A0A913WXA3"/>
<feature type="domain" description="Homeobox" evidence="7">
    <location>
        <begin position="137"/>
        <end position="197"/>
    </location>
</feature>
<organism evidence="8 9">
    <name type="scientific">Exaiptasia diaphana</name>
    <name type="common">Tropical sea anemone</name>
    <name type="synonym">Aiptasia pulchella</name>
    <dbReference type="NCBI Taxonomy" id="2652724"/>
    <lineage>
        <taxon>Eukaryota</taxon>
        <taxon>Metazoa</taxon>
        <taxon>Cnidaria</taxon>
        <taxon>Anthozoa</taxon>
        <taxon>Hexacorallia</taxon>
        <taxon>Actiniaria</taxon>
        <taxon>Aiptasiidae</taxon>
        <taxon>Exaiptasia</taxon>
    </lineage>
</organism>
<name>A0A913WXA3_EXADI</name>
<keyword evidence="1 4" id="KW-0238">DNA-binding</keyword>